<dbReference type="GeneID" id="100570405"/>
<sequence length="168" mass="19588">MEVDSEEVKRHLGILGYTQIEPSLLNEFVKDLKKLIEYDRRHNNISALSMSLYKDWDKSYSERMKNSTPIKNPIHHNRTANGDEHEDEVNLINKYKSQNGVSRTSSKMMDMHIKTPMNKSSKYESEFMQSKCYFCGSIPMENQPRLKAKHSLKPLHALHLSVTFSIEL</sequence>
<reference evidence="2" key="1">
    <citation type="submission" date="2010-06" db="EMBL/GenBank/DDBJ databases">
        <authorList>
            <person name="Jiang H."/>
            <person name="Abraham K."/>
            <person name="Ali S."/>
            <person name="Alsbrooks S.L."/>
            <person name="Anim B.N."/>
            <person name="Anosike U.S."/>
            <person name="Attaway T."/>
            <person name="Bandaranaike D.P."/>
            <person name="Battles P.K."/>
            <person name="Bell S.N."/>
            <person name="Bell A.V."/>
            <person name="Beltran B."/>
            <person name="Bickham C."/>
            <person name="Bustamante Y."/>
            <person name="Caleb T."/>
            <person name="Canada A."/>
            <person name="Cardenas V."/>
            <person name="Carter K."/>
            <person name="Chacko J."/>
            <person name="Chandrabose M.N."/>
            <person name="Chavez D."/>
            <person name="Chavez A."/>
            <person name="Chen L."/>
            <person name="Chu H.-S."/>
            <person name="Claassen K.J."/>
            <person name="Cockrell R."/>
            <person name="Collins M."/>
            <person name="Cooper J.A."/>
            <person name="Cree A."/>
            <person name="Curry S.M."/>
            <person name="Da Y."/>
            <person name="Dao M.D."/>
            <person name="Das B."/>
            <person name="Davila M.-L."/>
            <person name="Davy-Carroll L."/>
            <person name="Denson S."/>
            <person name="Dinh H."/>
            <person name="Ebong V.E."/>
            <person name="Edwards J.R."/>
            <person name="Egan A."/>
            <person name="El-Daye J."/>
            <person name="Escobedo L."/>
            <person name="Fernandez S."/>
            <person name="Fernando P.R."/>
            <person name="Flagg N."/>
            <person name="Forbes L.D."/>
            <person name="Fowler R.G."/>
            <person name="Fu Q."/>
            <person name="Gabisi R.A."/>
            <person name="Ganer J."/>
            <person name="Garbino Pronczuk A."/>
            <person name="Garcia R.M."/>
            <person name="Garner T."/>
            <person name="Garrett T.E."/>
            <person name="Gonzalez D.A."/>
            <person name="Hamid H."/>
            <person name="Hawkins E.S."/>
            <person name="Hirani K."/>
            <person name="Hogues M.E."/>
            <person name="Hollins B."/>
            <person name="Hsiao C.-H."/>
            <person name="Jabil R."/>
            <person name="James M.L."/>
            <person name="Jhangiani S.N."/>
            <person name="Johnson B."/>
            <person name="Johnson Q."/>
            <person name="Joshi V."/>
            <person name="Kalu J.B."/>
            <person name="Kam C."/>
            <person name="Kashfia A."/>
            <person name="Keebler J."/>
            <person name="Kisamo H."/>
            <person name="Kovar C.L."/>
            <person name="Lago L.A."/>
            <person name="Lai C.-Y."/>
            <person name="Laidlaw J."/>
            <person name="Lara F."/>
            <person name="Le T.-K."/>
            <person name="Lee S.L."/>
            <person name="Legall F.H."/>
            <person name="Lemon S.J."/>
            <person name="Lewis L.R."/>
            <person name="Li B."/>
            <person name="Liu Y."/>
            <person name="Liu Y.-S."/>
            <person name="Lopez J."/>
            <person name="Lozado R.J."/>
            <person name="Lu J."/>
            <person name="Madu R.C."/>
            <person name="Maheshwari M."/>
            <person name="Maheshwari R."/>
            <person name="Malloy K."/>
            <person name="Martinez E."/>
            <person name="Mathew T."/>
            <person name="Mercado I.C."/>
            <person name="Mercado C."/>
            <person name="Meyer B."/>
            <person name="Montgomery K."/>
            <person name="Morgan M.B."/>
            <person name="Munidasa M."/>
            <person name="Nazareth L.V."/>
            <person name="Nelson J."/>
            <person name="Ng B.M."/>
            <person name="Nguyen N.B."/>
            <person name="Nguyen P.Q."/>
            <person name="Nguyen T."/>
            <person name="Obregon M."/>
            <person name="Okwuonu G.O."/>
            <person name="Onwere C.G."/>
            <person name="Orozco G."/>
            <person name="Parra A."/>
            <person name="Patel S."/>
            <person name="Patil S."/>
            <person name="Perez A."/>
            <person name="Perez Y."/>
            <person name="Pham C."/>
            <person name="Primus E.L."/>
            <person name="Pu L.-L."/>
            <person name="Puazo M."/>
            <person name="Qin X."/>
            <person name="Quiroz J.B."/>
            <person name="Reese J."/>
            <person name="Richards S."/>
            <person name="Rives C.M."/>
            <person name="Robberts R."/>
            <person name="Ruiz S.J."/>
            <person name="Ruiz M.J."/>
            <person name="Santibanez J."/>
            <person name="Schneider B.W."/>
            <person name="Sisson I."/>
            <person name="Smith M."/>
            <person name="Sodergren E."/>
            <person name="Song X.-Z."/>
            <person name="Song B.B."/>
            <person name="Summersgill H."/>
            <person name="Thelus R."/>
            <person name="Thornton R.D."/>
            <person name="Trejos Z.Y."/>
            <person name="Usmani K."/>
            <person name="Vattathil S."/>
            <person name="Villasana D."/>
            <person name="Walker D.L."/>
            <person name="Wang S."/>
            <person name="Wang K."/>
            <person name="White C.S."/>
            <person name="Williams A.C."/>
            <person name="Williamson J."/>
            <person name="Wilson K."/>
            <person name="Woghiren I.O."/>
            <person name="Woodworth J.R."/>
            <person name="Worley K.C."/>
            <person name="Wright R.A."/>
            <person name="Wu W."/>
            <person name="Young L."/>
            <person name="Zhang L."/>
            <person name="Zhang J."/>
            <person name="Zhu Y."/>
            <person name="Muzny D.M."/>
            <person name="Weinstock G."/>
            <person name="Gibbs R.A."/>
        </authorList>
    </citation>
    <scope>NUCLEOTIDE SEQUENCE [LARGE SCALE GENOMIC DNA]</scope>
    <source>
        <strain evidence="2">LSR1</strain>
    </source>
</reference>
<accession>A0A8R2A8M3</accession>
<evidence type="ECO:0000313" key="1">
    <source>
        <dbReference type="EnsemblMetazoa" id="XP_003246645.1"/>
    </source>
</evidence>
<dbReference type="OrthoDB" id="6343432at2759"/>
<dbReference type="RefSeq" id="XP_003246645.1">
    <property type="nucleotide sequence ID" value="XM_003246597.3"/>
</dbReference>
<reference evidence="1" key="2">
    <citation type="submission" date="2022-06" db="UniProtKB">
        <authorList>
            <consortium name="EnsemblMetazoa"/>
        </authorList>
    </citation>
    <scope>IDENTIFICATION</scope>
</reference>
<protein>
    <submittedName>
        <fullName evidence="1">Uncharacterized protein</fullName>
    </submittedName>
</protein>
<dbReference type="KEGG" id="api:100570405"/>
<keyword evidence="2" id="KW-1185">Reference proteome</keyword>
<organism evidence="1 2">
    <name type="scientific">Acyrthosiphon pisum</name>
    <name type="common">Pea aphid</name>
    <dbReference type="NCBI Taxonomy" id="7029"/>
    <lineage>
        <taxon>Eukaryota</taxon>
        <taxon>Metazoa</taxon>
        <taxon>Ecdysozoa</taxon>
        <taxon>Arthropoda</taxon>
        <taxon>Hexapoda</taxon>
        <taxon>Insecta</taxon>
        <taxon>Pterygota</taxon>
        <taxon>Neoptera</taxon>
        <taxon>Paraneoptera</taxon>
        <taxon>Hemiptera</taxon>
        <taxon>Sternorrhyncha</taxon>
        <taxon>Aphidomorpha</taxon>
        <taxon>Aphidoidea</taxon>
        <taxon>Aphididae</taxon>
        <taxon>Macrosiphini</taxon>
        <taxon>Acyrthosiphon</taxon>
    </lineage>
</organism>
<dbReference type="AlphaFoldDB" id="A0A8R2A8M3"/>
<proteinExistence type="predicted"/>
<evidence type="ECO:0000313" key="2">
    <source>
        <dbReference type="Proteomes" id="UP000007819"/>
    </source>
</evidence>
<dbReference type="EnsemblMetazoa" id="XM_003246597.4">
    <property type="protein sequence ID" value="XP_003246645.1"/>
    <property type="gene ID" value="LOC100570405"/>
</dbReference>
<dbReference type="Proteomes" id="UP000007819">
    <property type="component" value="Chromosome A1"/>
</dbReference>
<name>A0A8R2A8M3_ACYPI</name>